<evidence type="ECO:0000259" key="8">
    <source>
        <dbReference type="PROSITE" id="PS51202"/>
    </source>
</evidence>
<dbReference type="FunFam" id="3.30.70.1450:FF:000009">
    <property type="entry name" value="SLC13 family permease"/>
    <property type="match status" value="1"/>
</dbReference>
<dbReference type="Pfam" id="PF02080">
    <property type="entry name" value="TrkA_C"/>
    <property type="match status" value="2"/>
</dbReference>
<feature type="transmembrane region" description="Helical" evidence="7">
    <location>
        <begin position="454"/>
        <end position="474"/>
    </location>
</feature>
<feature type="transmembrane region" description="Helical" evidence="7">
    <location>
        <begin position="480"/>
        <end position="500"/>
    </location>
</feature>
<dbReference type="Gene3D" id="3.30.70.1450">
    <property type="entry name" value="Regulator of K+ conductance, C-terminal domain"/>
    <property type="match status" value="2"/>
</dbReference>
<sequence length="595" mass="66152">MNVATFDVILVFIVIAFILLSLYRELMGAAFTFFIAVMVLGIFNVLTPSEILAGFANEQIAVIIMLLLLGDTIRQTSVIEAIFEKAFPKSMNYKGFLARMMIWVGGFSAFLNNTPLVAVMMPYVHQWSHRHNIAPSKLLIPLSYAAILGGCVTLIGTSTNLIVNGMVVDQHIFPDMPPLDMFDFFYAGFPALIVGMLYLYFFSYRLLPNRKSVMEEYSSSDRKYLVEAEVRPNSHLVGKTLQEAEIRDMDGLVLIEIIRGNKVFQLFSDHFRLQEGDLLRFAGENKNVVRLMSENSGLTLPTVGIMSKLKKTQVVEVVVSHNSTLITKTIREINFRGRYDAALLALHRNGERVLGKMDEVKLKAGDVLMLLVGEAFSSRVESEQDFYLISKIREFNRTEKYKIYALLAGTLLAILLSAVKLVPLFIGLFVVLILVSALKIVSPKDLPRNIDYNLAAIIALSLALGTAMIKTGVADMVANLIISVFLPFGRVTLLFGIYLITSMLAAYITNKAAVAIVFPISLTAAKTLGLNPEPFALVVSFAAAANFITPIGYQTNLMVYGPGNYNFRDFFKIGFPLTIIYMVVTITVLSLMYFS</sequence>
<feature type="transmembrane region" description="Helical" evidence="7">
    <location>
        <begin position="184"/>
        <end position="202"/>
    </location>
</feature>
<dbReference type="InterPro" id="IPR006037">
    <property type="entry name" value="RCK_C"/>
</dbReference>
<dbReference type="RefSeq" id="WP_010528253.1">
    <property type="nucleotide sequence ID" value="NZ_AFSL01000074.1"/>
</dbReference>
<evidence type="ECO:0000256" key="2">
    <source>
        <dbReference type="ARBA" id="ARBA00022448"/>
    </source>
</evidence>
<dbReference type="OrthoDB" id="9765532at2"/>
<dbReference type="InterPro" id="IPR051679">
    <property type="entry name" value="DASS-Related_Transporters"/>
</dbReference>
<proteinExistence type="predicted"/>
<dbReference type="EMBL" id="FONA01000004">
    <property type="protein sequence ID" value="SFD95189.1"/>
    <property type="molecule type" value="Genomic_DNA"/>
</dbReference>
<name>A0A1I1WJM1_9BACT</name>
<dbReference type="GO" id="GO:0005886">
    <property type="term" value="C:plasma membrane"/>
    <property type="evidence" value="ECO:0007669"/>
    <property type="project" value="TreeGrafter"/>
</dbReference>
<feature type="transmembrane region" description="Helical" evidence="7">
    <location>
        <begin position="100"/>
        <end position="121"/>
    </location>
</feature>
<dbReference type="GO" id="GO:0008324">
    <property type="term" value="F:monoatomic cation transmembrane transporter activity"/>
    <property type="evidence" value="ECO:0007669"/>
    <property type="project" value="InterPro"/>
</dbReference>
<dbReference type="FunCoup" id="A0A1I1WJM1">
    <property type="interactions" value="50"/>
</dbReference>
<evidence type="ECO:0000256" key="4">
    <source>
        <dbReference type="ARBA" id="ARBA00022737"/>
    </source>
</evidence>
<protein>
    <submittedName>
        <fullName evidence="9">Di-and tricarboxylate transporter</fullName>
    </submittedName>
</protein>
<dbReference type="STRING" id="385682.SAMN05444380_104135"/>
<dbReference type="PROSITE" id="PS51202">
    <property type="entry name" value="RCK_C"/>
    <property type="match status" value="2"/>
</dbReference>
<organism evidence="9 10">
    <name type="scientific">Thermophagus xiamenensis</name>
    <dbReference type="NCBI Taxonomy" id="385682"/>
    <lineage>
        <taxon>Bacteria</taxon>
        <taxon>Pseudomonadati</taxon>
        <taxon>Bacteroidota</taxon>
        <taxon>Bacteroidia</taxon>
        <taxon>Marinilabiliales</taxon>
        <taxon>Marinilabiliaceae</taxon>
        <taxon>Thermophagus</taxon>
    </lineage>
</organism>
<dbReference type="Proteomes" id="UP000181976">
    <property type="component" value="Unassembled WGS sequence"/>
</dbReference>
<dbReference type="SUPFAM" id="SSF116726">
    <property type="entry name" value="TrkA C-terminal domain-like"/>
    <property type="match status" value="2"/>
</dbReference>
<reference evidence="9 10" key="1">
    <citation type="submission" date="2016-10" db="EMBL/GenBank/DDBJ databases">
        <authorList>
            <person name="de Groot N.N."/>
        </authorList>
    </citation>
    <scope>NUCLEOTIDE SEQUENCE [LARGE SCALE GENOMIC DNA]</scope>
    <source>
        <strain evidence="9 10">DSM 19012</strain>
    </source>
</reference>
<keyword evidence="10" id="KW-1185">Reference proteome</keyword>
<feature type="transmembrane region" description="Helical" evidence="7">
    <location>
        <begin position="401"/>
        <end position="418"/>
    </location>
</feature>
<feature type="transmembrane region" description="Helical" evidence="7">
    <location>
        <begin position="142"/>
        <end position="164"/>
    </location>
</feature>
<dbReference type="InterPro" id="IPR004680">
    <property type="entry name" value="Cit_transptr-like_dom"/>
</dbReference>
<feature type="domain" description="RCK C-terminal" evidence="8">
    <location>
        <begin position="300"/>
        <end position="386"/>
    </location>
</feature>
<evidence type="ECO:0000256" key="1">
    <source>
        <dbReference type="ARBA" id="ARBA00004141"/>
    </source>
</evidence>
<dbReference type="InParanoid" id="A0A1I1WJM1"/>
<feature type="domain" description="RCK C-terminal" evidence="8">
    <location>
        <begin position="212"/>
        <end position="297"/>
    </location>
</feature>
<dbReference type="AlphaFoldDB" id="A0A1I1WJM1"/>
<evidence type="ECO:0000256" key="7">
    <source>
        <dbReference type="SAM" id="Phobius"/>
    </source>
</evidence>
<comment type="subcellular location">
    <subcellularLocation>
        <location evidence="1">Membrane</location>
        <topology evidence="1">Multi-pass membrane protein</topology>
    </subcellularLocation>
</comment>
<dbReference type="PANTHER" id="PTHR43652:SF2">
    <property type="entry name" value="BASIC AMINO ACID ANTIPORTER YFCC-RELATED"/>
    <property type="match status" value="1"/>
</dbReference>
<evidence type="ECO:0000256" key="3">
    <source>
        <dbReference type="ARBA" id="ARBA00022692"/>
    </source>
</evidence>
<evidence type="ECO:0000313" key="10">
    <source>
        <dbReference type="Proteomes" id="UP000181976"/>
    </source>
</evidence>
<feature type="transmembrane region" description="Helical" evidence="7">
    <location>
        <begin position="535"/>
        <end position="553"/>
    </location>
</feature>
<feature type="transmembrane region" description="Helical" evidence="7">
    <location>
        <begin position="30"/>
        <end position="47"/>
    </location>
</feature>
<dbReference type="InterPro" id="IPR036721">
    <property type="entry name" value="RCK_C_sf"/>
</dbReference>
<dbReference type="Pfam" id="PF03600">
    <property type="entry name" value="CitMHS"/>
    <property type="match status" value="1"/>
</dbReference>
<keyword evidence="3 7" id="KW-0812">Transmembrane</keyword>
<dbReference type="GO" id="GO:0006813">
    <property type="term" value="P:potassium ion transport"/>
    <property type="evidence" value="ECO:0007669"/>
    <property type="project" value="InterPro"/>
</dbReference>
<evidence type="ECO:0000256" key="5">
    <source>
        <dbReference type="ARBA" id="ARBA00022989"/>
    </source>
</evidence>
<keyword evidence="5 7" id="KW-1133">Transmembrane helix</keyword>
<feature type="transmembrane region" description="Helical" evidence="7">
    <location>
        <begin position="573"/>
        <end position="594"/>
    </location>
</feature>
<feature type="transmembrane region" description="Helical" evidence="7">
    <location>
        <begin position="6"/>
        <end position="23"/>
    </location>
</feature>
<evidence type="ECO:0000256" key="6">
    <source>
        <dbReference type="ARBA" id="ARBA00023136"/>
    </source>
</evidence>
<evidence type="ECO:0000313" key="9">
    <source>
        <dbReference type="EMBL" id="SFD95189.1"/>
    </source>
</evidence>
<accession>A0A1I1WJM1</accession>
<dbReference type="eggNOG" id="COG0569">
    <property type="taxonomic scope" value="Bacteria"/>
</dbReference>
<dbReference type="eggNOG" id="COG0471">
    <property type="taxonomic scope" value="Bacteria"/>
</dbReference>
<keyword evidence="6 7" id="KW-0472">Membrane</keyword>
<dbReference type="PANTHER" id="PTHR43652">
    <property type="entry name" value="BASIC AMINO ACID ANTIPORTER YFCC-RELATED"/>
    <property type="match status" value="1"/>
</dbReference>
<keyword evidence="2" id="KW-0813">Transport</keyword>
<keyword evidence="4" id="KW-0677">Repeat</keyword>
<gene>
    <name evidence="9" type="ORF">SAMN05444380_104135</name>
</gene>